<reference evidence="3 5" key="3">
    <citation type="submission" date="2019-08" db="EMBL/GenBank/DDBJ databases">
        <authorList>
            <person name="Kuhnert P."/>
        </authorList>
    </citation>
    <scope>NUCLEOTIDE SEQUENCE [LARGE SCALE GENOMIC DNA]</scope>
    <source>
        <strain evidence="3 5">B36.5</strain>
    </source>
</reference>
<dbReference type="RefSeq" id="WP_044634220.1">
    <property type="nucleotide sequence ID" value="NZ_CDNC01000001.1"/>
</dbReference>
<dbReference type="OrthoDB" id="363318at2"/>
<dbReference type="EMBL" id="CP042817">
    <property type="protein sequence ID" value="QEJ97930.1"/>
    <property type="molecule type" value="Genomic_DNA"/>
</dbReference>
<feature type="compositionally biased region" description="Low complexity" evidence="1">
    <location>
        <begin position="160"/>
        <end position="176"/>
    </location>
</feature>
<dbReference type="Proteomes" id="UP000323594">
    <property type="component" value="Chromosome"/>
</dbReference>
<evidence type="ECO:0000313" key="3">
    <source>
        <dbReference type="EMBL" id="QEJ97930.1"/>
    </source>
</evidence>
<feature type="compositionally biased region" description="Low complexity" evidence="1">
    <location>
        <begin position="128"/>
        <end position="152"/>
    </location>
</feature>
<feature type="compositionally biased region" description="Polar residues" evidence="1">
    <location>
        <begin position="177"/>
        <end position="188"/>
    </location>
</feature>
<dbReference type="EMBL" id="CDNC01000001">
    <property type="protein sequence ID" value="CEM60484.1"/>
    <property type="molecule type" value="Genomic_DNA"/>
</dbReference>
<name>A0A0B7GPK2_TREPH</name>
<dbReference type="Proteomes" id="UP000042527">
    <property type="component" value="Unassembled WGS sequence"/>
</dbReference>
<evidence type="ECO:0000313" key="4">
    <source>
        <dbReference type="Proteomes" id="UP000042527"/>
    </source>
</evidence>
<feature type="region of interest" description="Disordered" evidence="1">
    <location>
        <begin position="128"/>
        <end position="196"/>
    </location>
</feature>
<accession>A0A0B7GPK2</accession>
<dbReference type="GeneID" id="57753490"/>
<gene>
    <name evidence="3" type="ORF">FUT82_07935</name>
    <name evidence="2" type="ORF">TPHV1_10152</name>
</gene>
<evidence type="ECO:0000313" key="2">
    <source>
        <dbReference type="EMBL" id="CEM60484.1"/>
    </source>
</evidence>
<sequence length="196" mass="22787">MKFGSRYQVDENWSDNNFQPGEWECIITKATETLSKTGKAMVEMGFSIAGQGELRYWLVDDQSSQEAWERTNKNITRFFDCFNIPRGNFNVQSWLGAKGRIYIDKSEPNNDGKQFFEVQRLIAEKPQTNGYPQQRQQPQNPQAYQAYQQQGQSAFHAPSQNQQQTQGAQRNNGNANKWQPQPQQNQYNDFDDKLPF</sequence>
<organism evidence="2 4">
    <name type="scientific">Treponema phagedenis</name>
    <dbReference type="NCBI Taxonomy" id="162"/>
    <lineage>
        <taxon>Bacteria</taxon>
        <taxon>Pseudomonadati</taxon>
        <taxon>Spirochaetota</taxon>
        <taxon>Spirochaetia</taxon>
        <taxon>Spirochaetales</taxon>
        <taxon>Treponemataceae</taxon>
        <taxon>Treponema</taxon>
    </lineage>
</organism>
<protein>
    <recommendedName>
        <fullName evidence="6">DUF669 domain-containing protein</fullName>
    </recommendedName>
</protein>
<reference evidence="2" key="1">
    <citation type="submission" date="2015-01" db="EMBL/GenBank/DDBJ databases">
        <authorList>
            <person name="Xiang T."/>
            <person name="Song Y."/>
            <person name="Huang L."/>
            <person name="Wang B."/>
            <person name="Wu P."/>
        </authorList>
    </citation>
    <scope>NUCLEOTIDE SEQUENCE [LARGE SCALE GENOMIC DNA]</scope>
    <source>
        <strain evidence="2">V1</strain>
    </source>
</reference>
<proteinExistence type="predicted"/>
<keyword evidence="4" id="KW-1185">Reference proteome</keyword>
<evidence type="ECO:0000313" key="5">
    <source>
        <dbReference type="Proteomes" id="UP000323594"/>
    </source>
</evidence>
<evidence type="ECO:0000256" key="1">
    <source>
        <dbReference type="SAM" id="MobiDB-lite"/>
    </source>
</evidence>
<dbReference type="AlphaFoldDB" id="A0A0B7GPK2"/>
<reference evidence="4" key="2">
    <citation type="submission" date="2015-01" db="EMBL/GenBank/DDBJ databases">
        <authorList>
            <person name="Manzoor Shahid"/>
            <person name="Zubair Saima"/>
        </authorList>
    </citation>
    <scope>NUCLEOTIDE SEQUENCE [LARGE SCALE GENOMIC DNA]</scope>
    <source>
        <strain evidence="4">V1</strain>
    </source>
</reference>
<evidence type="ECO:0008006" key="6">
    <source>
        <dbReference type="Google" id="ProtNLM"/>
    </source>
</evidence>